<organism evidence="3 4">
    <name type="scientific">Candidatus Kerfeldbacteria bacterium CG08_land_8_20_14_0_20_42_7</name>
    <dbReference type="NCBI Taxonomy" id="2014245"/>
    <lineage>
        <taxon>Bacteria</taxon>
        <taxon>Candidatus Kerfeldiibacteriota</taxon>
    </lineage>
</organism>
<keyword evidence="2" id="KW-0812">Transmembrane</keyword>
<feature type="region of interest" description="Disordered" evidence="1">
    <location>
        <begin position="118"/>
        <end position="154"/>
    </location>
</feature>
<feature type="region of interest" description="Disordered" evidence="1">
    <location>
        <begin position="1"/>
        <end position="26"/>
    </location>
</feature>
<evidence type="ECO:0000256" key="1">
    <source>
        <dbReference type="SAM" id="MobiDB-lite"/>
    </source>
</evidence>
<dbReference type="EMBL" id="PEXV01000121">
    <property type="protein sequence ID" value="PIS41327.1"/>
    <property type="molecule type" value="Genomic_DNA"/>
</dbReference>
<evidence type="ECO:0000256" key="2">
    <source>
        <dbReference type="SAM" id="Phobius"/>
    </source>
</evidence>
<feature type="compositionally biased region" description="Low complexity" evidence="1">
    <location>
        <begin position="118"/>
        <end position="153"/>
    </location>
</feature>
<proteinExistence type="predicted"/>
<dbReference type="Proteomes" id="UP000228711">
    <property type="component" value="Unassembled WGS sequence"/>
</dbReference>
<accession>A0A2H0YS65</accession>
<comment type="caution">
    <text evidence="3">The sequence shown here is derived from an EMBL/GenBank/DDBJ whole genome shotgun (WGS) entry which is preliminary data.</text>
</comment>
<feature type="transmembrane region" description="Helical" evidence="2">
    <location>
        <begin position="67"/>
        <end position="87"/>
    </location>
</feature>
<keyword evidence="2" id="KW-0472">Membrane</keyword>
<evidence type="ECO:0000313" key="4">
    <source>
        <dbReference type="Proteomes" id="UP000228711"/>
    </source>
</evidence>
<gene>
    <name evidence="3" type="ORF">COT25_03685</name>
</gene>
<feature type="compositionally biased region" description="Basic and acidic residues" evidence="1">
    <location>
        <begin position="1"/>
        <end position="14"/>
    </location>
</feature>
<dbReference type="AlphaFoldDB" id="A0A2H0YS65"/>
<reference evidence="4" key="1">
    <citation type="submission" date="2017-09" db="EMBL/GenBank/DDBJ databases">
        <title>Depth-based differentiation of microbial function through sediment-hosted aquifers and enrichment of novel symbionts in the deep terrestrial subsurface.</title>
        <authorList>
            <person name="Probst A.J."/>
            <person name="Ladd B."/>
            <person name="Jarett J.K."/>
            <person name="Geller-Mcgrath D.E."/>
            <person name="Sieber C.M.K."/>
            <person name="Emerson J.B."/>
            <person name="Anantharaman K."/>
            <person name="Thomas B.C."/>
            <person name="Malmstrom R."/>
            <person name="Stieglmeier M."/>
            <person name="Klingl A."/>
            <person name="Woyke T."/>
            <person name="Ryan C.M."/>
            <person name="Banfield J.F."/>
        </authorList>
    </citation>
    <scope>NUCLEOTIDE SEQUENCE [LARGE SCALE GENOMIC DNA]</scope>
</reference>
<keyword evidence="2" id="KW-1133">Transmembrane helix</keyword>
<protein>
    <submittedName>
        <fullName evidence="3">Uncharacterized protein</fullName>
    </submittedName>
</protein>
<feature type="non-terminal residue" evidence="3">
    <location>
        <position position="365"/>
    </location>
</feature>
<sequence length="365" mass="39492">MFNTAKKESQKLDVTEPEADPMNRKPAKEVKFTVHTMPKKFHATHSGVSQGGFDKPEKKESMISKTVLFSVIGIVVVGLGVVGFLLFKKNAGTADTVANGNANTNTIVNNDVTINFNRNGNSNSNTNEDANTNASTNTNTNTSSNTNTNTNSSGKEIFSLAQSSQDLDNDKLTDVEEGDYGTEKIEADTDGDGYSDGVEVGFGFSPLDQGKLDASPKIGVYTNPTYGFSSLYPNDWVVDKRGTDGKGVLFISPEGDEYIEVSIQDNLGRKTPQEWYLELAPAGTTNASLRTVQNWLKNATGVISADGYSTFFGSGNYIYVVYYETGSHTTLDYKTTYDVFVKSVSFTTPTPAVNTNTNSNLNSNT</sequence>
<evidence type="ECO:0000313" key="3">
    <source>
        <dbReference type="EMBL" id="PIS41327.1"/>
    </source>
</evidence>
<name>A0A2H0YS65_9BACT</name>